<evidence type="ECO:0000313" key="1">
    <source>
        <dbReference type="EMBL" id="CAB4650381.1"/>
    </source>
</evidence>
<accession>A0A6J6KL49</accession>
<name>A0A6J6KL49_9ZZZZ</name>
<dbReference type="Gene3D" id="3.30.360.10">
    <property type="entry name" value="Dihydrodipicolinate Reductase, domain 2"/>
    <property type="match status" value="1"/>
</dbReference>
<reference evidence="1" key="1">
    <citation type="submission" date="2020-05" db="EMBL/GenBank/DDBJ databases">
        <authorList>
            <person name="Chiriac C."/>
            <person name="Salcher M."/>
            <person name="Ghai R."/>
            <person name="Kavagutti S V."/>
        </authorList>
    </citation>
    <scope>NUCLEOTIDE SEQUENCE</scope>
</reference>
<sequence>MLVGVGALGARAGRQLGATPGVDRILVADRRADRAEALRKFLGAKAETVEWSARRPLPPGVDAVACALPAGDDVPLVIAALESGVPIATSGDNQESIATLLRLNDEALASGVAVLAGCGLAPGLSDVLAAHAATLLDSVDEIHVARAGVAGPDSEASMRRLHSERPTEVIGGVMSEVRRRSTHELIWFPEPVGDKECELIGAGVGLLHKSFPSADRITMRAVEPESRSTGWFRRNDPGGNWGATRVEVWGRIGIARVPVIYGAVGRTATMGGAVLGVATALLVGAVPEIGAAQPGVSGLASCVVPEAFLAELERRGVSAAKFEGVPVA</sequence>
<dbReference type="Gene3D" id="3.40.50.720">
    <property type="entry name" value="NAD(P)-binding Rossmann-like Domain"/>
    <property type="match status" value="1"/>
</dbReference>
<dbReference type="AlphaFoldDB" id="A0A6J6KL49"/>
<protein>
    <submittedName>
        <fullName evidence="1">Unannotated protein</fullName>
    </submittedName>
</protein>
<dbReference type="EMBL" id="CAEZWM010000027">
    <property type="protein sequence ID" value="CAB4650381.1"/>
    <property type="molecule type" value="Genomic_DNA"/>
</dbReference>
<dbReference type="InterPro" id="IPR036291">
    <property type="entry name" value="NAD(P)-bd_dom_sf"/>
</dbReference>
<dbReference type="SUPFAM" id="SSF51735">
    <property type="entry name" value="NAD(P)-binding Rossmann-fold domains"/>
    <property type="match status" value="1"/>
</dbReference>
<gene>
    <name evidence="1" type="ORF">UFOPK2242_00369</name>
</gene>
<organism evidence="1">
    <name type="scientific">freshwater metagenome</name>
    <dbReference type="NCBI Taxonomy" id="449393"/>
    <lineage>
        <taxon>unclassified sequences</taxon>
        <taxon>metagenomes</taxon>
        <taxon>ecological metagenomes</taxon>
    </lineage>
</organism>
<proteinExistence type="predicted"/>